<dbReference type="Proteomes" id="UP000000268">
    <property type="component" value="Plasmid pREB5"/>
</dbReference>
<accession>A8ZPI9</accession>
<keyword evidence="1" id="KW-1133">Transmembrane helix</keyword>
<evidence type="ECO:0000313" key="2">
    <source>
        <dbReference type="EMBL" id="ABW32925.1"/>
    </source>
</evidence>
<geneLocation type="plasmid" evidence="2 3">
    <name>pREB5</name>
</geneLocation>
<dbReference type="AlphaFoldDB" id="A8ZPI9"/>
<keyword evidence="1" id="KW-0472">Membrane</keyword>
<dbReference type="KEGG" id="amr:AM1_E0156"/>
<reference evidence="2 3" key="1">
    <citation type="journal article" date="2008" name="Proc. Natl. Acad. Sci. U.S.A.">
        <title>Niche adaptation and genome expansion in the chlorophyll d-producing cyanobacterium Acaryochloris marina.</title>
        <authorList>
            <person name="Swingley W.D."/>
            <person name="Chen M."/>
            <person name="Cheung P.C."/>
            <person name="Conrad A.L."/>
            <person name="Dejesa L.C."/>
            <person name="Hao J."/>
            <person name="Honchak B.M."/>
            <person name="Karbach L.E."/>
            <person name="Kurdoglu A."/>
            <person name="Lahiri S."/>
            <person name="Mastrian S.D."/>
            <person name="Miyashita H."/>
            <person name="Page L."/>
            <person name="Ramakrishna P."/>
            <person name="Satoh S."/>
            <person name="Sattley W.M."/>
            <person name="Shimada Y."/>
            <person name="Taylor H.L."/>
            <person name="Tomo T."/>
            <person name="Tsuchiya T."/>
            <person name="Wang Z.T."/>
            <person name="Raymond J."/>
            <person name="Mimuro M."/>
            <person name="Blankenship R.E."/>
            <person name="Touchman J.W."/>
        </authorList>
    </citation>
    <scope>NUCLEOTIDE SEQUENCE [LARGE SCALE GENOMIC DNA]</scope>
    <source>
        <strain evidence="3">MBIC 11017</strain>
        <plasmid evidence="3">Plasmid pREB5</plasmid>
    </source>
</reference>
<keyword evidence="2" id="KW-0614">Plasmid</keyword>
<evidence type="ECO:0000313" key="3">
    <source>
        <dbReference type="Proteomes" id="UP000000268"/>
    </source>
</evidence>
<proteinExistence type="predicted"/>
<sequence>MSKLNKTISRVVLFKLAVILFAILVRVANNSYQKSALFV</sequence>
<organism evidence="2 3">
    <name type="scientific">Acaryochloris marina (strain MBIC 11017)</name>
    <dbReference type="NCBI Taxonomy" id="329726"/>
    <lineage>
        <taxon>Bacteria</taxon>
        <taxon>Bacillati</taxon>
        <taxon>Cyanobacteriota</taxon>
        <taxon>Cyanophyceae</taxon>
        <taxon>Acaryochloridales</taxon>
        <taxon>Acaryochloridaceae</taxon>
        <taxon>Acaryochloris</taxon>
    </lineage>
</organism>
<feature type="transmembrane region" description="Helical" evidence="1">
    <location>
        <begin position="12"/>
        <end position="29"/>
    </location>
</feature>
<gene>
    <name evidence="2" type="ordered locus">AM1_E0156</name>
</gene>
<keyword evidence="3" id="KW-1185">Reference proteome</keyword>
<name>A8ZPI9_ACAM1</name>
<keyword evidence="1" id="KW-0812">Transmembrane</keyword>
<evidence type="ECO:0000256" key="1">
    <source>
        <dbReference type="SAM" id="Phobius"/>
    </source>
</evidence>
<dbReference type="HOGENOM" id="CLU_3303021_0_0_3"/>
<dbReference type="EMBL" id="CP000842">
    <property type="protein sequence ID" value="ABW32925.1"/>
    <property type="molecule type" value="Genomic_DNA"/>
</dbReference>
<protein>
    <submittedName>
        <fullName evidence="2">Uncharacterized protein</fullName>
    </submittedName>
</protein>